<dbReference type="Pfam" id="PF00530">
    <property type="entry name" value="SRCR"/>
    <property type="match status" value="2"/>
</dbReference>
<dbReference type="InterPro" id="IPR036772">
    <property type="entry name" value="SRCR-like_dom_sf"/>
</dbReference>
<evidence type="ECO:0000256" key="8">
    <source>
        <dbReference type="ARBA" id="ARBA00023180"/>
    </source>
</evidence>
<evidence type="ECO:0000256" key="6">
    <source>
        <dbReference type="ARBA" id="ARBA00023136"/>
    </source>
</evidence>
<keyword evidence="3 10" id="KW-0732">Signal</keyword>
<evidence type="ECO:0000313" key="13">
    <source>
        <dbReference type="Proteomes" id="UP001187415"/>
    </source>
</evidence>
<dbReference type="SUPFAM" id="SSF56487">
    <property type="entry name" value="SRCR-like"/>
    <property type="match status" value="2"/>
</dbReference>
<dbReference type="GO" id="GO:0005886">
    <property type="term" value="C:plasma membrane"/>
    <property type="evidence" value="ECO:0007669"/>
    <property type="project" value="TreeGrafter"/>
</dbReference>
<proteinExistence type="predicted"/>
<name>A0AA88SW88_CHASR</name>
<feature type="disulfide bond" evidence="9">
    <location>
        <begin position="65"/>
        <end position="126"/>
    </location>
</feature>
<dbReference type="AlphaFoldDB" id="A0AA88SW88"/>
<reference evidence="12" key="1">
    <citation type="submission" date="2023-07" db="EMBL/GenBank/DDBJ databases">
        <title>Chromosome-level Genome Assembly of Striped Snakehead (Channa striata).</title>
        <authorList>
            <person name="Liu H."/>
        </authorList>
    </citation>
    <scope>NUCLEOTIDE SEQUENCE</scope>
    <source>
        <strain evidence="12">Gz</strain>
        <tissue evidence="12">Muscle</tissue>
    </source>
</reference>
<dbReference type="PANTHER" id="PTHR48071">
    <property type="entry name" value="SRCR DOMAIN-CONTAINING PROTEIN"/>
    <property type="match status" value="1"/>
</dbReference>
<evidence type="ECO:0000313" key="12">
    <source>
        <dbReference type="EMBL" id="KAK2851021.1"/>
    </source>
</evidence>
<dbReference type="Proteomes" id="UP001187415">
    <property type="component" value="Unassembled WGS sequence"/>
</dbReference>
<evidence type="ECO:0000256" key="7">
    <source>
        <dbReference type="ARBA" id="ARBA00023157"/>
    </source>
</evidence>
<organism evidence="12 13">
    <name type="scientific">Channa striata</name>
    <name type="common">Snakehead murrel</name>
    <name type="synonym">Ophicephalus striatus</name>
    <dbReference type="NCBI Taxonomy" id="64152"/>
    <lineage>
        <taxon>Eukaryota</taxon>
        <taxon>Metazoa</taxon>
        <taxon>Chordata</taxon>
        <taxon>Craniata</taxon>
        <taxon>Vertebrata</taxon>
        <taxon>Euteleostomi</taxon>
        <taxon>Actinopterygii</taxon>
        <taxon>Neopterygii</taxon>
        <taxon>Teleostei</taxon>
        <taxon>Neoteleostei</taxon>
        <taxon>Acanthomorphata</taxon>
        <taxon>Anabantaria</taxon>
        <taxon>Anabantiformes</taxon>
        <taxon>Channoidei</taxon>
        <taxon>Channidae</taxon>
        <taxon>Channa</taxon>
    </lineage>
</organism>
<dbReference type="InterPro" id="IPR001190">
    <property type="entry name" value="SRCR"/>
</dbReference>
<protein>
    <recommendedName>
        <fullName evidence="11">SRCR domain-containing protein</fullName>
    </recommendedName>
</protein>
<dbReference type="GO" id="GO:0031638">
    <property type="term" value="P:zymogen activation"/>
    <property type="evidence" value="ECO:0007669"/>
    <property type="project" value="TreeGrafter"/>
</dbReference>
<evidence type="ECO:0000256" key="2">
    <source>
        <dbReference type="ARBA" id="ARBA00022692"/>
    </source>
</evidence>
<keyword evidence="13" id="KW-1185">Reference proteome</keyword>
<keyword evidence="5" id="KW-1133">Transmembrane helix</keyword>
<evidence type="ECO:0000256" key="5">
    <source>
        <dbReference type="ARBA" id="ARBA00022989"/>
    </source>
</evidence>
<keyword evidence="7 9" id="KW-1015">Disulfide bond</keyword>
<keyword evidence="6" id="KW-0472">Membrane</keyword>
<evidence type="ECO:0000256" key="10">
    <source>
        <dbReference type="SAM" id="SignalP"/>
    </source>
</evidence>
<evidence type="ECO:0000256" key="1">
    <source>
        <dbReference type="ARBA" id="ARBA00004167"/>
    </source>
</evidence>
<feature type="chain" id="PRO_5041661263" description="SRCR domain-containing protein" evidence="10">
    <location>
        <begin position="21"/>
        <end position="351"/>
    </location>
</feature>
<evidence type="ECO:0000256" key="9">
    <source>
        <dbReference type="PROSITE-ProRule" id="PRU00196"/>
    </source>
</evidence>
<sequence length="351" mass="39402">MRFLLLLVFLTRAELVIVNGNEIENRLILTNGRNPCEGVVKIYHGNQWGFVGDKFWNSSTEAVVCRSIRCGEPVRGPTETTDIPEGGLIWLNELKCGGNESQLWGCEHPGWNISVYLKNTVRKVKCSNTVQIKLDGSKCAGAVRYSNNGTSPSGYICDENWGEKEASFLCEKLGCGKSKEIPKQQWMVWKEFEKSEKMRIKCLGISENEEDLWQCVFKESSTCQNPASVICQEHERLQLTNDPSNACSGRLETEKGGKWQNADNLKNTSDQWCQQMHCGTKVSHSEDSGGIQLKCSEQVKVVLMDNNKRSDCYGEVHIEVNNHVFCVRLHLGQEGGGPGLQGAELRQFDRC</sequence>
<feature type="domain" description="SRCR" evidence="11">
    <location>
        <begin position="27"/>
        <end position="127"/>
    </location>
</feature>
<gene>
    <name evidence="12" type="ORF">Q5P01_007297</name>
</gene>
<dbReference type="EMBL" id="JAUPFM010000005">
    <property type="protein sequence ID" value="KAK2851021.1"/>
    <property type="molecule type" value="Genomic_DNA"/>
</dbReference>
<comment type="caution">
    <text evidence="12">The sequence shown here is derived from an EMBL/GenBank/DDBJ whole genome shotgun (WGS) entry which is preliminary data.</text>
</comment>
<feature type="disulfide bond" evidence="9">
    <location>
        <begin position="170"/>
        <end position="231"/>
    </location>
</feature>
<keyword evidence="4" id="KW-0677">Repeat</keyword>
<dbReference type="GO" id="GO:0004252">
    <property type="term" value="F:serine-type endopeptidase activity"/>
    <property type="evidence" value="ECO:0007669"/>
    <property type="project" value="TreeGrafter"/>
</dbReference>
<feature type="disulfide bond" evidence="9">
    <location>
        <begin position="96"/>
        <end position="106"/>
    </location>
</feature>
<accession>A0AA88SW88</accession>
<dbReference type="FunFam" id="3.10.250.10:FF:000016">
    <property type="entry name" value="Scavenger receptor cysteine-rich protein type 12"/>
    <property type="match status" value="1"/>
</dbReference>
<evidence type="ECO:0000256" key="3">
    <source>
        <dbReference type="ARBA" id="ARBA00022729"/>
    </source>
</evidence>
<evidence type="ECO:0000259" key="11">
    <source>
        <dbReference type="PROSITE" id="PS50287"/>
    </source>
</evidence>
<dbReference type="Gene3D" id="3.10.250.10">
    <property type="entry name" value="SRCR-like domain"/>
    <property type="match status" value="2"/>
</dbReference>
<keyword evidence="8" id="KW-0325">Glycoprotein</keyword>
<comment type="subcellular location">
    <subcellularLocation>
        <location evidence="1">Membrane</location>
        <topology evidence="1">Single-pass membrane protein</topology>
    </subcellularLocation>
</comment>
<feature type="domain" description="SRCR" evidence="11">
    <location>
        <begin position="130"/>
        <end position="232"/>
    </location>
</feature>
<dbReference type="SMART" id="SM00202">
    <property type="entry name" value="SR"/>
    <property type="match status" value="2"/>
</dbReference>
<feature type="signal peptide" evidence="10">
    <location>
        <begin position="1"/>
        <end position="20"/>
    </location>
</feature>
<keyword evidence="2" id="KW-0812">Transmembrane</keyword>
<comment type="caution">
    <text evidence="9">Lacks conserved residue(s) required for the propagation of feature annotation.</text>
</comment>
<dbReference type="PROSITE" id="PS50287">
    <property type="entry name" value="SRCR_2"/>
    <property type="match status" value="2"/>
</dbReference>
<dbReference type="PRINTS" id="PR00258">
    <property type="entry name" value="SPERACTRCPTR"/>
</dbReference>
<dbReference type="PANTHER" id="PTHR48071:SF27">
    <property type="entry name" value="SCAVENGER RECEPTOR CYSTEINE-RICH TYPE 1 PROTEIN M130-LIKE"/>
    <property type="match status" value="1"/>
</dbReference>
<evidence type="ECO:0000256" key="4">
    <source>
        <dbReference type="ARBA" id="ARBA00022737"/>
    </source>
</evidence>